<feature type="region of interest" description="Disordered" evidence="10">
    <location>
        <begin position="1"/>
        <end position="56"/>
    </location>
</feature>
<evidence type="ECO:0000256" key="1">
    <source>
        <dbReference type="ARBA" id="ARBA00002900"/>
    </source>
</evidence>
<evidence type="ECO:0000256" key="3">
    <source>
        <dbReference type="ARBA" id="ARBA00007775"/>
    </source>
</evidence>
<dbReference type="GO" id="GO:0005737">
    <property type="term" value="C:cytoplasm"/>
    <property type="evidence" value="ECO:0007669"/>
    <property type="project" value="UniProtKB-SubCell"/>
</dbReference>
<accession>A0A3B5BDB7</accession>
<proteinExistence type="inferred from homology"/>
<evidence type="ECO:0000256" key="6">
    <source>
        <dbReference type="ARBA" id="ARBA00022553"/>
    </source>
</evidence>
<evidence type="ECO:0000313" key="11">
    <source>
        <dbReference type="Ensembl" id="ENSSPAP00000028119.1"/>
    </source>
</evidence>
<evidence type="ECO:0000256" key="4">
    <source>
        <dbReference type="ARBA" id="ARBA00020090"/>
    </source>
</evidence>
<dbReference type="PANTHER" id="PTHR15417">
    <property type="entry name" value="PROTEIN PHOSPHATASE INHIBITOR AND DOPAMINE- AND CAMP-REGULATED NEURONAL PHOSPHOPROTEIN"/>
    <property type="match status" value="1"/>
</dbReference>
<keyword evidence="6" id="KW-0597">Phosphoprotein</keyword>
<dbReference type="InterPro" id="IPR008466">
    <property type="entry name" value="PPP1R1A/B/C"/>
</dbReference>
<evidence type="ECO:0000256" key="10">
    <source>
        <dbReference type="SAM" id="MobiDB-lite"/>
    </source>
</evidence>
<evidence type="ECO:0000256" key="9">
    <source>
        <dbReference type="ARBA" id="ARBA00030254"/>
    </source>
</evidence>
<comment type="subcellular location">
    <subcellularLocation>
        <location evidence="2">Cytoplasm</location>
    </subcellularLocation>
</comment>
<dbReference type="GeneTree" id="ENSGT00940000178082"/>
<evidence type="ECO:0000256" key="5">
    <source>
        <dbReference type="ARBA" id="ARBA00022490"/>
    </source>
</evidence>
<dbReference type="Ensembl" id="ENSSPAT00000028576.1">
    <property type="protein sequence ID" value="ENSSPAP00000028119.1"/>
    <property type="gene ID" value="ENSSPAG00000021174.1"/>
</dbReference>
<dbReference type="Pfam" id="PF05395">
    <property type="entry name" value="DARPP-32"/>
    <property type="match status" value="1"/>
</dbReference>
<evidence type="ECO:0000256" key="8">
    <source>
        <dbReference type="ARBA" id="ARBA00029874"/>
    </source>
</evidence>
<dbReference type="GO" id="GO:0004864">
    <property type="term" value="F:protein phosphatase inhibitor activity"/>
    <property type="evidence" value="ECO:0007669"/>
    <property type="project" value="UniProtKB-KW"/>
</dbReference>
<dbReference type="PANTHER" id="PTHR15417:SF2">
    <property type="entry name" value="PROTEIN PHOSPHATASE 1 REGULATORY SUBUNIT 1B"/>
    <property type="match status" value="1"/>
</dbReference>
<name>A0A3B5BDB7_9TELE</name>
<comment type="similarity">
    <text evidence="3">Belongs to the protein phosphatase inhibitor 1 family.</text>
</comment>
<evidence type="ECO:0000256" key="7">
    <source>
        <dbReference type="ARBA" id="ARBA00023272"/>
    </source>
</evidence>
<evidence type="ECO:0000256" key="2">
    <source>
        <dbReference type="ARBA" id="ARBA00004496"/>
    </source>
</evidence>
<comment type="function">
    <text evidence="1">Inhibitor of protein-phosphatase 1.</text>
</comment>
<protein>
    <recommendedName>
        <fullName evidence="4">Protein phosphatase 1 regulatory subunit 1B</fullName>
    </recommendedName>
    <alternativeName>
        <fullName evidence="8">DARPP-32</fullName>
    </alternativeName>
    <alternativeName>
        <fullName evidence="9">Dopamine- and cAMP-regulated neuronal phosphoprotein</fullName>
    </alternativeName>
</protein>
<dbReference type="AlphaFoldDB" id="A0A3B5BDB7"/>
<dbReference type="GO" id="GO:0035556">
    <property type="term" value="P:intracellular signal transduction"/>
    <property type="evidence" value="ECO:0007669"/>
    <property type="project" value="TreeGrafter"/>
</dbReference>
<keyword evidence="7" id="KW-0650">Protein phosphatase inhibitor</keyword>
<reference evidence="11" key="1">
    <citation type="submission" date="2023-09" db="UniProtKB">
        <authorList>
            <consortium name="Ensembl"/>
        </authorList>
    </citation>
    <scope>IDENTIFICATION</scope>
</reference>
<feature type="region of interest" description="Disordered" evidence="10">
    <location>
        <begin position="71"/>
        <end position="104"/>
    </location>
</feature>
<dbReference type="STRING" id="144197.ENSSPAP00000028119"/>
<sequence>MDPLLRKIQFSVPSSVPTQLDPRQVEMIRRRRPTPATLFRLTDPPSPEEDSGQHQVDQLRSVQRMAQAHLASLDMRSVDKEDSSSEEEEEHRDEQKQPTASATGGQDRALIHFIQLFSLELVPAANIYITYAFEIPFHIRSKRRKQTAQRSVWPAGQFIRSQPSPGRQREGQRTRGGKGRMTKIEGSDGDRVLARNPFALHTYGPCVCMHGCTYECVVWICECVHACNKRGECGKEREENKRSLRRVRILMSR</sequence>
<keyword evidence="5" id="KW-0963">Cytoplasm</keyword>
<organism evidence="11">
    <name type="scientific">Stegastes partitus</name>
    <name type="common">bicolor damselfish</name>
    <dbReference type="NCBI Taxonomy" id="144197"/>
    <lineage>
        <taxon>Eukaryota</taxon>
        <taxon>Metazoa</taxon>
        <taxon>Chordata</taxon>
        <taxon>Craniata</taxon>
        <taxon>Vertebrata</taxon>
        <taxon>Euteleostomi</taxon>
        <taxon>Actinopterygii</taxon>
        <taxon>Neopterygii</taxon>
        <taxon>Teleostei</taxon>
        <taxon>Neoteleostei</taxon>
        <taxon>Acanthomorphata</taxon>
        <taxon>Ovalentaria</taxon>
        <taxon>Pomacentridae</taxon>
        <taxon>Stegastes</taxon>
    </lineage>
</organism>
<feature type="region of interest" description="Disordered" evidence="10">
    <location>
        <begin position="148"/>
        <end position="187"/>
    </location>
</feature>